<accession>A0ABP8ERU3</accession>
<keyword evidence="1" id="KW-0472">Membrane</keyword>
<evidence type="ECO:0000313" key="3">
    <source>
        <dbReference type="EMBL" id="GAA4286649.1"/>
    </source>
</evidence>
<sequence>MTADAPRPPLPHRTRALLLGVVVPLVVTAAAWALVASWLPRLPDRVALHWGTGGVADRFGSVADLVTVTGVSAGSASSCWRFSP</sequence>
<dbReference type="InterPro" id="IPR012867">
    <property type="entry name" value="DUF1648"/>
</dbReference>
<gene>
    <name evidence="3" type="ORF">GCM10022262_10080</name>
</gene>
<keyword evidence="1" id="KW-1133">Transmembrane helix</keyword>
<comment type="caution">
    <text evidence="3">The sequence shown here is derived from an EMBL/GenBank/DDBJ whole genome shotgun (WGS) entry which is preliminary data.</text>
</comment>
<protein>
    <recommendedName>
        <fullName evidence="2">DUF1648 domain-containing protein</fullName>
    </recommendedName>
</protein>
<evidence type="ECO:0000256" key="1">
    <source>
        <dbReference type="SAM" id="Phobius"/>
    </source>
</evidence>
<keyword evidence="4" id="KW-1185">Reference proteome</keyword>
<dbReference type="Proteomes" id="UP001499841">
    <property type="component" value="Unassembled WGS sequence"/>
</dbReference>
<feature type="transmembrane region" description="Helical" evidence="1">
    <location>
        <begin position="16"/>
        <end position="39"/>
    </location>
</feature>
<dbReference type="RefSeq" id="WP_345038396.1">
    <property type="nucleotide sequence ID" value="NZ_BAABBA010000004.1"/>
</dbReference>
<dbReference type="EMBL" id="BAABBA010000004">
    <property type="protein sequence ID" value="GAA4286649.1"/>
    <property type="molecule type" value="Genomic_DNA"/>
</dbReference>
<keyword evidence="1" id="KW-0812">Transmembrane</keyword>
<reference evidence="4" key="1">
    <citation type="journal article" date="2019" name="Int. J. Syst. Evol. Microbiol.">
        <title>The Global Catalogue of Microorganisms (GCM) 10K type strain sequencing project: providing services to taxonomists for standard genome sequencing and annotation.</title>
        <authorList>
            <consortium name="The Broad Institute Genomics Platform"/>
            <consortium name="The Broad Institute Genome Sequencing Center for Infectious Disease"/>
            <person name="Wu L."/>
            <person name="Ma J."/>
        </authorList>
    </citation>
    <scope>NUCLEOTIDE SEQUENCE [LARGE SCALE GENOMIC DNA]</scope>
    <source>
        <strain evidence="4">JCM 17459</strain>
    </source>
</reference>
<organism evidence="3 4">
    <name type="scientific">Georgenia daeguensis</name>
    <dbReference type="NCBI Taxonomy" id="908355"/>
    <lineage>
        <taxon>Bacteria</taxon>
        <taxon>Bacillati</taxon>
        <taxon>Actinomycetota</taxon>
        <taxon>Actinomycetes</taxon>
        <taxon>Micrococcales</taxon>
        <taxon>Bogoriellaceae</taxon>
        <taxon>Georgenia</taxon>
    </lineage>
</organism>
<evidence type="ECO:0000313" key="4">
    <source>
        <dbReference type="Proteomes" id="UP001499841"/>
    </source>
</evidence>
<evidence type="ECO:0000259" key="2">
    <source>
        <dbReference type="Pfam" id="PF07853"/>
    </source>
</evidence>
<name>A0ABP8ERU3_9MICO</name>
<feature type="domain" description="DUF1648" evidence="2">
    <location>
        <begin position="27"/>
        <end position="61"/>
    </location>
</feature>
<dbReference type="Pfam" id="PF07853">
    <property type="entry name" value="DUF1648"/>
    <property type="match status" value="1"/>
</dbReference>
<proteinExistence type="predicted"/>